<evidence type="ECO:0000313" key="1">
    <source>
        <dbReference type="EMBL" id="OQO01242.1"/>
    </source>
</evidence>
<evidence type="ECO:0000313" key="2">
    <source>
        <dbReference type="Proteomes" id="UP000192596"/>
    </source>
</evidence>
<accession>A0A1V8SQV0</accession>
<dbReference type="Proteomes" id="UP000192596">
    <property type="component" value="Unassembled WGS sequence"/>
</dbReference>
<dbReference type="EMBL" id="NAJO01000031">
    <property type="protein sequence ID" value="OQO01242.1"/>
    <property type="molecule type" value="Genomic_DNA"/>
</dbReference>
<comment type="caution">
    <text evidence="1">The sequence shown here is derived from an EMBL/GenBank/DDBJ whole genome shotgun (WGS) entry which is preliminary data.</text>
</comment>
<gene>
    <name evidence="1" type="ORF">B0A48_12795</name>
</gene>
<dbReference type="InParanoid" id="A0A1V8SQV0"/>
<keyword evidence="2" id="KW-1185">Reference proteome</keyword>
<dbReference type="AlphaFoldDB" id="A0A1V8SQV0"/>
<proteinExistence type="predicted"/>
<organism evidence="1 2">
    <name type="scientific">Cryoendolithus antarcticus</name>
    <dbReference type="NCBI Taxonomy" id="1507870"/>
    <lineage>
        <taxon>Eukaryota</taxon>
        <taxon>Fungi</taxon>
        <taxon>Dikarya</taxon>
        <taxon>Ascomycota</taxon>
        <taxon>Pezizomycotina</taxon>
        <taxon>Dothideomycetes</taxon>
        <taxon>Dothideomycetidae</taxon>
        <taxon>Cladosporiales</taxon>
        <taxon>Cladosporiaceae</taxon>
        <taxon>Cryoendolithus</taxon>
    </lineage>
</organism>
<name>A0A1V8SQV0_9PEZI</name>
<sequence length="161" mass="18187">MALVLHEVGLRHTSHMAAQQQHHTRLLHQTEHLIDTMDSYGPELERVLDIHRMLSNIPPPPEFHPVPEDEPDAAMRVCEVSELADGIFMHLSVVDLIRLQRTDSRLLEIIGESDIAQRRMFLLPDPASSFTMLISTSYTAFLECRLGSSVSRRGTHISGTN</sequence>
<protein>
    <submittedName>
        <fullName evidence="1">Uncharacterized protein</fullName>
    </submittedName>
</protein>
<reference evidence="2" key="1">
    <citation type="submission" date="2017-03" db="EMBL/GenBank/DDBJ databases">
        <title>Genomes of endolithic fungi from Antarctica.</title>
        <authorList>
            <person name="Coleine C."/>
            <person name="Masonjones S."/>
            <person name="Stajich J.E."/>
        </authorList>
    </citation>
    <scope>NUCLEOTIDE SEQUENCE [LARGE SCALE GENOMIC DNA]</scope>
    <source>
        <strain evidence="2">CCFEE 5527</strain>
    </source>
</reference>